<evidence type="ECO:0000313" key="2">
    <source>
        <dbReference type="Proteomes" id="UP001151760"/>
    </source>
</evidence>
<accession>A0ABQ5HJ23</accession>
<sequence>MVLQERGCESLPILTEMNPRDHVNSISTIVEADTTPVCRIGSTRYTVLAQQNSKLIFKPRQATVPFPSRLYDDFMCERKGSYGLKDLDAYSIRTTLRNDSLPKKEKDPGSFTLPYYINIVCFEKALTHLGASVSVMPLSTYLNLGLGELAHTKLTVELTDRILKHPKGIAKNVLVGIELRRNQVDDLEPTIEEGKVVNNPMIDIAKARSDFIGGLYDYPSECDFDRRIYIACAYNLSCRKENIDPYLDEGMGDVIVGEPFCKASCVEAKRFDGIITIHDGDNSVTYQMVRENLRFKHLTNKKCNKISPLLKVNKQDKMNRISHSYQKLKGFYKGVVILGPEFIRDAKVEQWFTRGHISVQGME</sequence>
<proteinExistence type="predicted"/>
<dbReference type="PANTHER" id="PTHR33067">
    <property type="entry name" value="RNA-DIRECTED DNA POLYMERASE-RELATED"/>
    <property type="match status" value="1"/>
</dbReference>
<protein>
    <submittedName>
        <fullName evidence="1">Uncharacterized protein</fullName>
    </submittedName>
</protein>
<reference evidence="1" key="2">
    <citation type="submission" date="2022-01" db="EMBL/GenBank/DDBJ databases">
        <authorList>
            <person name="Yamashiro T."/>
            <person name="Shiraishi A."/>
            <person name="Satake H."/>
            <person name="Nakayama K."/>
        </authorList>
    </citation>
    <scope>NUCLEOTIDE SEQUENCE</scope>
</reference>
<dbReference type="Proteomes" id="UP001151760">
    <property type="component" value="Unassembled WGS sequence"/>
</dbReference>
<keyword evidence="2" id="KW-1185">Reference proteome</keyword>
<reference evidence="1" key="1">
    <citation type="journal article" date="2022" name="Int. J. Mol. Sci.">
        <title>Draft Genome of Tanacetum Coccineum: Genomic Comparison of Closely Related Tanacetum-Family Plants.</title>
        <authorList>
            <person name="Yamashiro T."/>
            <person name="Shiraishi A."/>
            <person name="Nakayama K."/>
            <person name="Satake H."/>
        </authorList>
    </citation>
    <scope>NUCLEOTIDE SEQUENCE</scope>
</reference>
<dbReference type="EMBL" id="BQNB010019679">
    <property type="protein sequence ID" value="GJT87901.1"/>
    <property type="molecule type" value="Genomic_DNA"/>
</dbReference>
<evidence type="ECO:0000313" key="1">
    <source>
        <dbReference type="EMBL" id="GJT87901.1"/>
    </source>
</evidence>
<comment type="caution">
    <text evidence="1">The sequence shown here is derived from an EMBL/GenBank/DDBJ whole genome shotgun (WGS) entry which is preliminary data.</text>
</comment>
<dbReference type="PANTHER" id="PTHR33067:SF9">
    <property type="entry name" value="RNA-DIRECTED DNA POLYMERASE"/>
    <property type="match status" value="1"/>
</dbReference>
<name>A0ABQ5HJ23_9ASTR</name>
<organism evidence="1 2">
    <name type="scientific">Tanacetum coccineum</name>
    <dbReference type="NCBI Taxonomy" id="301880"/>
    <lineage>
        <taxon>Eukaryota</taxon>
        <taxon>Viridiplantae</taxon>
        <taxon>Streptophyta</taxon>
        <taxon>Embryophyta</taxon>
        <taxon>Tracheophyta</taxon>
        <taxon>Spermatophyta</taxon>
        <taxon>Magnoliopsida</taxon>
        <taxon>eudicotyledons</taxon>
        <taxon>Gunneridae</taxon>
        <taxon>Pentapetalae</taxon>
        <taxon>asterids</taxon>
        <taxon>campanulids</taxon>
        <taxon>Asterales</taxon>
        <taxon>Asteraceae</taxon>
        <taxon>Asteroideae</taxon>
        <taxon>Anthemideae</taxon>
        <taxon>Anthemidinae</taxon>
        <taxon>Tanacetum</taxon>
    </lineage>
</organism>
<gene>
    <name evidence="1" type="ORF">Tco_1069618</name>
</gene>